<keyword evidence="3 6" id="KW-0863">Zinc-finger</keyword>
<feature type="repeat" description="ANK" evidence="5">
    <location>
        <begin position="731"/>
        <end position="755"/>
    </location>
</feature>
<dbReference type="Pfam" id="PF01753">
    <property type="entry name" value="zf-MYND"/>
    <property type="match status" value="1"/>
</dbReference>
<gene>
    <name evidence="9" type="ORF">OXX778_LOCUS555</name>
</gene>
<dbReference type="SMART" id="SM00698">
    <property type="entry name" value="MORN"/>
    <property type="match status" value="6"/>
</dbReference>
<dbReference type="PROSITE" id="PS50865">
    <property type="entry name" value="ZF_MYND_2"/>
    <property type="match status" value="1"/>
</dbReference>
<evidence type="ECO:0000256" key="1">
    <source>
        <dbReference type="ARBA" id="ARBA00022723"/>
    </source>
</evidence>
<evidence type="ECO:0000313" key="10">
    <source>
        <dbReference type="Proteomes" id="UP000663879"/>
    </source>
</evidence>
<dbReference type="PANTHER" id="PTHR15897:SF2">
    <property type="entry name" value="ANKYRIN REPEAT AND MYND DOMAIN-CONTAINING PROTEIN 1"/>
    <property type="match status" value="1"/>
</dbReference>
<dbReference type="PROSITE" id="PS50297">
    <property type="entry name" value="ANK_REP_REGION"/>
    <property type="match status" value="3"/>
</dbReference>
<dbReference type="Gene3D" id="2.20.110.10">
    <property type="entry name" value="Histone H3 K4-specific methyltransferase SET7/9 N-terminal domain"/>
    <property type="match status" value="2"/>
</dbReference>
<feature type="repeat" description="ANK" evidence="5">
    <location>
        <begin position="414"/>
        <end position="446"/>
    </location>
</feature>
<dbReference type="Gene3D" id="1.25.40.20">
    <property type="entry name" value="Ankyrin repeat-containing domain"/>
    <property type="match status" value="3"/>
</dbReference>
<feature type="repeat" description="ANK" evidence="5">
    <location>
        <begin position="696"/>
        <end position="731"/>
    </location>
</feature>
<keyword evidence="2" id="KW-0677">Repeat</keyword>
<evidence type="ECO:0000256" key="4">
    <source>
        <dbReference type="ARBA" id="ARBA00022833"/>
    </source>
</evidence>
<reference evidence="9" key="1">
    <citation type="submission" date="2021-02" db="EMBL/GenBank/DDBJ databases">
        <authorList>
            <person name="Nowell W R."/>
        </authorList>
    </citation>
    <scope>NUCLEOTIDE SEQUENCE</scope>
    <source>
        <strain evidence="9">Ploen Becks lab</strain>
    </source>
</reference>
<feature type="domain" description="MYND-type" evidence="8">
    <location>
        <begin position="914"/>
        <end position="954"/>
    </location>
</feature>
<evidence type="ECO:0000256" key="7">
    <source>
        <dbReference type="SAM" id="MobiDB-lite"/>
    </source>
</evidence>
<evidence type="ECO:0000256" key="2">
    <source>
        <dbReference type="ARBA" id="ARBA00022737"/>
    </source>
</evidence>
<dbReference type="InterPro" id="IPR036770">
    <property type="entry name" value="Ankyrin_rpt-contain_sf"/>
</dbReference>
<dbReference type="Gene3D" id="6.10.140.2220">
    <property type="match status" value="1"/>
</dbReference>
<feature type="compositionally biased region" description="Basic residues" evidence="7">
    <location>
        <begin position="965"/>
        <end position="974"/>
    </location>
</feature>
<feature type="repeat" description="ANK" evidence="5">
    <location>
        <begin position="602"/>
        <end position="630"/>
    </location>
</feature>
<evidence type="ECO:0000256" key="6">
    <source>
        <dbReference type="PROSITE-ProRule" id="PRU00134"/>
    </source>
</evidence>
<comment type="caution">
    <text evidence="9">The sequence shown here is derived from an EMBL/GenBank/DDBJ whole genome shotgun (WGS) entry which is preliminary data.</text>
</comment>
<dbReference type="OrthoDB" id="48314at2759"/>
<dbReference type="SMART" id="SM00248">
    <property type="entry name" value="ANK"/>
    <property type="match status" value="5"/>
</dbReference>
<dbReference type="InterPro" id="IPR003409">
    <property type="entry name" value="MORN"/>
</dbReference>
<dbReference type="Pfam" id="PF12796">
    <property type="entry name" value="Ank_2"/>
    <property type="match status" value="2"/>
</dbReference>
<dbReference type="SUPFAM" id="SSF82185">
    <property type="entry name" value="Histone H3 K4-specific methyltransferase SET7/9 N-terminal domain"/>
    <property type="match status" value="2"/>
</dbReference>
<evidence type="ECO:0000256" key="3">
    <source>
        <dbReference type="ARBA" id="ARBA00022771"/>
    </source>
</evidence>
<dbReference type="SUPFAM" id="SSF48403">
    <property type="entry name" value="Ankyrin repeat"/>
    <property type="match status" value="1"/>
</dbReference>
<evidence type="ECO:0000256" key="5">
    <source>
        <dbReference type="PROSITE-ProRule" id="PRU00023"/>
    </source>
</evidence>
<dbReference type="GO" id="GO:0008270">
    <property type="term" value="F:zinc ion binding"/>
    <property type="evidence" value="ECO:0007669"/>
    <property type="project" value="UniProtKB-KW"/>
</dbReference>
<dbReference type="InterPro" id="IPR053064">
    <property type="entry name" value="Ankyrin-MYND_domain-protein"/>
</dbReference>
<name>A0A813M455_9BILA</name>
<dbReference type="Pfam" id="PF02493">
    <property type="entry name" value="MORN"/>
    <property type="match status" value="5"/>
</dbReference>
<keyword evidence="5" id="KW-0040">ANK repeat</keyword>
<dbReference type="PANTHER" id="PTHR15897">
    <property type="entry name" value="ANKYRIN REPEAT AND MYND DOMAIN PROTEIN 1"/>
    <property type="match status" value="1"/>
</dbReference>
<dbReference type="Proteomes" id="UP000663879">
    <property type="component" value="Unassembled WGS sequence"/>
</dbReference>
<dbReference type="AlphaFoldDB" id="A0A813M455"/>
<feature type="compositionally biased region" description="Basic and acidic residues" evidence="7">
    <location>
        <begin position="975"/>
        <end position="986"/>
    </location>
</feature>
<dbReference type="EMBL" id="CAJNOC010000028">
    <property type="protein sequence ID" value="CAF0708033.1"/>
    <property type="molecule type" value="Genomic_DNA"/>
</dbReference>
<organism evidence="9 10">
    <name type="scientific">Brachionus calyciflorus</name>
    <dbReference type="NCBI Taxonomy" id="104777"/>
    <lineage>
        <taxon>Eukaryota</taxon>
        <taxon>Metazoa</taxon>
        <taxon>Spiralia</taxon>
        <taxon>Gnathifera</taxon>
        <taxon>Rotifera</taxon>
        <taxon>Eurotatoria</taxon>
        <taxon>Monogononta</taxon>
        <taxon>Pseudotrocha</taxon>
        <taxon>Ploima</taxon>
        <taxon>Brachionidae</taxon>
        <taxon>Brachionus</taxon>
    </lineage>
</organism>
<evidence type="ECO:0000259" key="8">
    <source>
        <dbReference type="PROSITE" id="PS50865"/>
    </source>
</evidence>
<protein>
    <recommendedName>
        <fullName evidence="8">MYND-type domain-containing protein</fullName>
    </recommendedName>
</protein>
<proteinExistence type="predicted"/>
<evidence type="ECO:0000313" key="9">
    <source>
        <dbReference type="EMBL" id="CAF0708033.1"/>
    </source>
</evidence>
<accession>A0A813M455</accession>
<dbReference type="InterPro" id="IPR002893">
    <property type="entry name" value="Znf_MYND"/>
</dbReference>
<dbReference type="SUPFAM" id="SSF144232">
    <property type="entry name" value="HIT/MYND zinc finger-like"/>
    <property type="match status" value="1"/>
</dbReference>
<keyword evidence="10" id="KW-1185">Reference proteome</keyword>
<dbReference type="PROSITE" id="PS01360">
    <property type="entry name" value="ZF_MYND_1"/>
    <property type="match status" value="1"/>
</dbReference>
<dbReference type="InterPro" id="IPR002110">
    <property type="entry name" value="Ankyrin_rpt"/>
</dbReference>
<feature type="region of interest" description="Disordered" evidence="7">
    <location>
        <begin position="959"/>
        <end position="993"/>
    </location>
</feature>
<keyword evidence="1" id="KW-0479">Metal-binding</keyword>
<dbReference type="PROSITE" id="PS50088">
    <property type="entry name" value="ANK_REPEAT"/>
    <property type="match status" value="4"/>
</dbReference>
<keyword evidence="4" id="KW-0862">Zinc</keyword>
<sequence>MACEGEVPFNSLQVLSQARRVSNSPLSLQNETTNHELKSCKFKSCSLHSFKKESSSLSLLSNRDELDSESHLDYKSGAIYDGGLIDNHKFGNGTFLWPNGDKYIGEFKLNYRHGFGIQVWNDGSTYEGYFYEDRRSGQGTHKWKNGDTYTGNWLLDYRHGFGKYSWKDGNVFEGMFFMNNREGFGTLMYSSGDLYLGLYKKDSRYGPGILKYPNNTQDVGFWNGDTLVRILTPVDINFTANDLEPVDKKIDLKSWFSRENLLYDTLNPQNLFSNKIFSTQSNKFIRNDPYIDKVIQQRTLFYEQYLKEFEKYLQLKNFNQLEYRKDKQVIIPNITDNLKNIFIFQKRFDFYDKTCVNVLDFSVKDFESMNREKFGSPGLIETYSIELLNACIQKNWEGVKVLKNLVNFDVCDNRGYSPIIIAILKCDSVLINYLLDNGANINHLLDNGLSGLMICMIRYYTSDKFLPNSALKHQDLTLTRKITPYSLVVPSQDEVVQNEKENTIQNFEDAYTVVGESTKPSEFGSTHSLLRFKVQLNEDLVCKYTDIMSKNENLDQFNENDSNKKLLKKSTQLQFLNDIGQIIDLLLRRGADPSLSSIPYPALCFAVAAGDIKVVKLLLEKGADCNKKMPKKYASLTPLCLACGVLGETGPELVKLLLDSLADPNASSDMGNEYLSMSEEGWKNEIVSDEIANLIVGRTPLHIACSRNDPYASKVIRLLLEHSANPNMICNGQSPLSLAIASGNKEAIDLLLKSNLCDPNLPLTNGVGSALCVISSTLYEHNWLPHERIKLIDKLIHYGADILQPIAFGARRYVGTVVDYAHYMYNSDNRLAHTPYHSLTINERNAHNARKNLLSHLAYRYREKALERARVTISGMDYTNSNRRSWGTAIRTKKSDDMMTESDFKSDKKLMKWCYYCGRSVGVKLMPCSRCKKVYYCSNNCKQRGWNELHKNECELPESAQRNKSALKNRKSATNKKDLSLGHNDRNAFGGQRISMNPDFNGLDNYSFN</sequence>